<keyword evidence="2" id="KW-0812">Transmembrane</keyword>
<evidence type="ECO:0000313" key="5">
    <source>
        <dbReference type="EMBL" id="THG31968.1"/>
    </source>
</evidence>
<keyword evidence="2" id="KW-1133">Transmembrane helix</keyword>
<reference evidence="5 6" key="1">
    <citation type="submission" date="2019-04" db="EMBL/GenBank/DDBJ databases">
        <authorList>
            <person name="Jiang L."/>
        </authorList>
    </citation>
    <scope>NUCLEOTIDE SEQUENCE [LARGE SCALE GENOMIC DNA]</scope>
    <source>
        <strain evidence="5 6">YIM 131853</strain>
    </source>
</reference>
<gene>
    <name evidence="5" type="ORF">E6C64_07965</name>
    <name evidence="4" type="ORF">E6C64_08820</name>
</gene>
<feature type="region of interest" description="Disordered" evidence="1">
    <location>
        <begin position="28"/>
        <end position="50"/>
    </location>
</feature>
<evidence type="ECO:0000313" key="4">
    <source>
        <dbReference type="EMBL" id="THG30731.1"/>
    </source>
</evidence>
<name>A0A4S4FNZ3_9MICO</name>
<dbReference type="EMBL" id="SSSM01000004">
    <property type="protein sequence ID" value="THG30731.1"/>
    <property type="molecule type" value="Genomic_DNA"/>
</dbReference>
<dbReference type="Proteomes" id="UP000309133">
    <property type="component" value="Unassembled WGS sequence"/>
</dbReference>
<dbReference type="InterPro" id="IPR018929">
    <property type="entry name" value="DUF2510"/>
</dbReference>
<keyword evidence="6" id="KW-1185">Reference proteome</keyword>
<feature type="domain" description="DUF2510" evidence="3">
    <location>
        <begin position="6"/>
        <end position="38"/>
    </location>
</feature>
<sequence>MSNIPAGWYPDNTDTSLQRYWDGTAWTQHTAPAAPPAPPASAASGTGYERSTFTAPTAAAPVETGTPVTTPPYANSASVPPYAAAVPRGAAHSPATAPGAARPRRAWIPIVIIAASVVVLLVIAGGVFAVVNLMNRGLPTLADSSATPVPTSPSDPTPSAAPEDTGDLFTADDLTVFAVGNALLPADYEAFDSSFTDATAGDGLATADSEWFEYNGAPAECEDLNFYEPLTSSTDAGSLDPIAAVGAYGTDTDALEAHARVFPDEAAAFAQLANTDAEIGLCAAGYGTDNFHADSVAPIRTDLPSGITATGWQEQGLSNGDAYYFETVEMQRGNLVVRANCYLPAEGGGTSDICGIWYDQVATDLLQLTSGSET</sequence>
<feature type="region of interest" description="Disordered" evidence="1">
    <location>
        <begin position="141"/>
        <end position="166"/>
    </location>
</feature>
<accession>A0A4S4FNZ3</accession>
<dbReference type="OrthoDB" id="9811665at2"/>
<dbReference type="Pfam" id="PF10708">
    <property type="entry name" value="DUF2510"/>
    <property type="match status" value="1"/>
</dbReference>
<feature type="transmembrane region" description="Helical" evidence="2">
    <location>
        <begin position="106"/>
        <end position="131"/>
    </location>
</feature>
<proteinExistence type="predicted"/>
<evidence type="ECO:0000313" key="6">
    <source>
        <dbReference type="Proteomes" id="UP000309133"/>
    </source>
</evidence>
<dbReference type="RefSeq" id="WP_136427088.1">
    <property type="nucleotide sequence ID" value="NZ_SSSM01000003.1"/>
</dbReference>
<evidence type="ECO:0000256" key="2">
    <source>
        <dbReference type="SAM" id="Phobius"/>
    </source>
</evidence>
<dbReference type="EMBL" id="SSSM01000003">
    <property type="protein sequence ID" value="THG31968.1"/>
    <property type="molecule type" value="Genomic_DNA"/>
</dbReference>
<protein>
    <submittedName>
        <fullName evidence="5">DUF2510 domain-containing protein</fullName>
    </submittedName>
</protein>
<comment type="caution">
    <text evidence="5">The sequence shown here is derived from an EMBL/GenBank/DDBJ whole genome shotgun (WGS) entry which is preliminary data.</text>
</comment>
<evidence type="ECO:0000259" key="3">
    <source>
        <dbReference type="Pfam" id="PF10708"/>
    </source>
</evidence>
<dbReference type="AlphaFoldDB" id="A0A4S4FNZ3"/>
<keyword evidence="2" id="KW-0472">Membrane</keyword>
<evidence type="ECO:0000256" key="1">
    <source>
        <dbReference type="SAM" id="MobiDB-lite"/>
    </source>
</evidence>
<organism evidence="5 6">
    <name type="scientific">Naasia lichenicola</name>
    <dbReference type="NCBI Taxonomy" id="2565933"/>
    <lineage>
        <taxon>Bacteria</taxon>
        <taxon>Bacillati</taxon>
        <taxon>Actinomycetota</taxon>
        <taxon>Actinomycetes</taxon>
        <taxon>Micrococcales</taxon>
        <taxon>Microbacteriaceae</taxon>
        <taxon>Naasia</taxon>
    </lineage>
</organism>